<keyword evidence="3" id="KW-0813">Transport</keyword>
<feature type="transmembrane region" description="Helical" evidence="8">
    <location>
        <begin position="266"/>
        <end position="286"/>
    </location>
</feature>
<dbReference type="Pfam" id="PF02028">
    <property type="entry name" value="BCCT"/>
    <property type="match status" value="1"/>
</dbReference>
<feature type="transmembrane region" description="Helical" evidence="8">
    <location>
        <begin position="91"/>
        <end position="108"/>
    </location>
</feature>
<evidence type="ECO:0000256" key="4">
    <source>
        <dbReference type="ARBA" id="ARBA00022475"/>
    </source>
</evidence>
<evidence type="ECO:0000256" key="8">
    <source>
        <dbReference type="SAM" id="Phobius"/>
    </source>
</evidence>
<name>A0A1M7EKF3_9BACL</name>
<feature type="transmembrane region" description="Helical" evidence="8">
    <location>
        <begin position="230"/>
        <end position="254"/>
    </location>
</feature>
<proteinExistence type="inferred from homology"/>
<dbReference type="GO" id="GO:0022857">
    <property type="term" value="F:transmembrane transporter activity"/>
    <property type="evidence" value="ECO:0007669"/>
    <property type="project" value="InterPro"/>
</dbReference>
<feature type="transmembrane region" description="Helical" evidence="8">
    <location>
        <begin position="353"/>
        <end position="377"/>
    </location>
</feature>
<feature type="transmembrane region" description="Helical" evidence="8">
    <location>
        <begin position="53"/>
        <end position="71"/>
    </location>
</feature>
<dbReference type="STRING" id="1123231.SAMN02745189_01252"/>
<evidence type="ECO:0000256" key="1">
    <source>
        <dbReference type="ARBA" id="ARBA00004651"/>
    </source>
</evidence>
<feature type="transmembrane region" description="Helical" evidence="8">
    <location>
        <begin position="142"/>
        <end position="164"/>
    </location>
</feature>
<feature type="transmembrane region" description="Helical" evidence="8">
    <location>
        <begin position="479"/>
        <end position="500"/>
    </location>
</feature>
<dbReference type="InterPro" id="IPR000060">
    <property type="entry name" value="BCCT_transptr"/>
</dbReference>
<feature type="transmembrane region" description="Helical" evidence="8">
    <location>
        <begin position="452"/>
        <end position="473"/>
    </location>
</feature>
<accession>A0A1M7EKF3</accession>
<keyword evidence="6 8" id="KW-1133">Transmembrane helix</keyword>
<dbReference type="RefSeq" id="WP_072709455.1">
    <property type="nucleotide sequence ID" value="NZ_FRCF01000003.1"/>
</dbReference>
<keyword evidence="5 8" id="KW-0812">Transmembrane</keyword>
<dbReference type="EMBL" id="FRCF01000003">
    <property type="protein sequence ID" value="SHL92210.1"/>
    <property type="molecule type" value="Genomic_DNA"/>
</dbReference>
<sequence length="517" mass="57040">MKKKKNKWQLIDKKILIPSVLFIILISIPFALYESETLDLLNSIFDAIVTNFGWGYIWYANILVLIGLYLAFSKYGKVVLGDPAAKPDFTLFQYSSLLIAMGLGSTIMRTGMIQWADIANNPPAGIEAGSAESMLWGNSYSMFIWSLQTFSIFVMAAPAIAYIIHVKKRPMMRISEATRILFGDKFTDGIGGTILDILFLVSILSGAAVTLGLGTPIITSNLAALLDTEVTFTMTLIVTILWVFLFSLSAYVGIEKGIKRLSVANIYMSAGLALFIIIVGPGIFIMDFFTDTVGHLVSNYMTISFFTESTVIEQTSFIKNHLVFWFAYNATWAMLHSVFAARISRGRTIKEMILTYMVAPTALSWVATGILGGIGVHRQLTGELDVLSLADENEPTAIIPVILETLPLSTIVMVVFIIIAMIFLTTTLDSTTFTIAAYTSKEDMSEQDPSKFVRILVAVIITVLALALMQIGGLAPLEVVSGMMGIPIIAIQFILVYAAIKMMDRDKAWKYNIRKED</sequence>
<organism evidence="9 10">
    <name type="scientific">Lacicoccus alkaliphilus DSM 16010</name>
    <dbReference type="NCBI Taxonomy" id="1123231"/>
    <lineage>
        <taxon>Bacteria</taxon>
        <taxon>Bacillati</taxon>
        <taxon>Bacillota</taxon>
        <taxon>Bacilli</taxon>
        <taxon>Bacillales</taxon>
        <taxon>Salinicoccaceae</taxon>
        <taxon>Lacicoccus</taxon>
    </lineage>
</organism>
<dbReference type="GO" id="GO:0005886">
    <property type="term" value="C:plasma membrane"/>
    <property type="evidence" value="ECO:0007669"/>
    <property type="project" value="UniProtKB-SubCell"/>
</dbReference>
<evidence type="ECO:0000256" key="2">
    <source>
        <dbReference type="ARBA" id="ARBA00005658"/>
    </source>
</evidence>
<feature type="transmembrane region" description="Helical" evidence="8">
    <location>
        <begin position="322"/>
        <end position="341"/>
    </location>
</feature>
<evidence type="ECO:0000313" key="10">
    <source>
        <dbReference type="Proteomes" id="UP000184206"/>
    </source>
</evidence>
<feature type="transmembrane region" description="Helical" evidence="8">
    <location>
        <begin position="15"/>
        <end position="33"/>
    </location>
</feature>
<dbReference type="AlphaFoldDB" id="A0A1M7EKF3"/>
<dbReference type="PANTHER" id="PTHR30047:SF7">
    <property type="entry name" value="HIGH-AFFINITY CHOLINE TRANSPORT PROTEIN"/>
    <property type="match status" value="1"/>
</dbReference>
<protein>
    <submittedName>
        <fullName evidence="9">BCCT, betaine/carnitine/choline family transporter</fullName>
    </submittedName>
</protein>
<evidence type="ECO:0000256" key="7">
    <source>
        <dbReference type="ARBA" id="ARBA00023136"/>
    </source>
</evidence>
<evidence type="ECO:0000256" key="5">
    <source>
        <dbReference type="ARBA" id="ARBA00022692"/>
    </source>
</evidence>
<keyword evidence="10" id="KW-1185">Reference proteome</keyword>
<dbReference type="PANTHER" id="PTHR30047">
    <property type="entry name" value="HIGH-AFFINITY CHOLINE TRANSPORT PROTEIN-RELATED"/>
    <property type="match status" value="1"/>
</dbReference>
<feature type="transmembrane region" description="Helical" evidence="8">
    <location>
        <begin position="397"/>
        <end position="424"/>
    </location>
</feature>
<dbReference type="Proteomes" id="UP000184206">
    <property type="component" value="Unassembled WGS sequence"/>
</dbReference>
<keyword evidence="4" id="KW-1003">Cell membrane</keyword>
<evidence type="ECO:0000256" key="6">
    <source>
        <dbReference type="ARBA" id="ARBA00022989"/>
    </source>
</evidence>
<reference evidence="9 10" key="1">
    <citation type="submission" date="2016-11" db="EMBL/GenBank/DDBJ databases">
        <authorList>
            <person name="Jaros S."/>
            <person name="Januszkiewicz K."/>
            <person name="Wedrychowicz H."/>
        </authorList>
    </citation>
    <scope>NUCLEOTIDE SEQUENCE [LARGE SCALE GENOMIC DNA]</scope>
    <source>
        <strain evidence="9 10">DSM 16010</strain>
    </source>
</reference>
<evidence type="ECO:0000313" key="9">
    <source>
        <dbReference type="EMBL" id="SHL92210.1"/>
    </source>
</evidence>
<dbReference type="OrthoDB" id="9775735at2"/>
<keyword evidence="7 8" id="KW-0472">Membrane</keyword>
<evidence type="ECO:0000256" key="3">
    <source>
        <dbReference type="ARBA" id="ARBA00022448"/>
    </source>
</evidence>
<feature type="transmembrane region" description="Helical" evidence="8">
    <location>
        <begin position="197"/>
        <end position="218"/>
    </location>
</feature>
<comment type="similarity">
    <text evidence="2">Belongs to the BCCT transporter (TC 2.A.15) family.</text>
</comment>
<gene>
    <name evidence="9" type="ORF">SAMN02745189_01252</name>
</gene>
<comment type="subcellular location">
    <subcellularLocation>
        <location evidence="1">Cell membrane</location>
        <topology evidence="1">Multi-pass membrane protein</topology>
    </subcellularLocation>
</comment>